<feature type="compositionally biased region" description="Gly residues" evidence="1">
    <location>
        <begin position="15"/>
        <end position="35"/>
    </location>
</feature>
<proteinExistence type="predicted"/>
<protein>
    <submittedName>
        <fullName evidence="2">Uncharacterized protein</fullName>
    </submittedName>
</protein>
<feature type="region of interest" description="Disordered" evidence="1">
    <location>
        <begin position="12"/>
        <end position="35"/>
    </location>
</feature>
<accession>A0A8J5PQL9</accession>
<dbReference type="AlphaFoldDB" id="A0A8J5PQL9"/>
<dbReference type="EMBL" id="JAELUR010000008">
    <property type="protein sequence ID" value="KAG7428474.1"/>
    <property type="molecule type" value="Genomic_DNA"/>
</dbReference>
<evidence type="ECO:0000313" key="3">
    <source>
        <dbReference type="Proteomes" id="UP000693942"/>
    </source>
</evidence>
<evidence type="ECO:0000313" key="2">
    <source>
        <dbReference type="EMBL" id="KAG7428474.1"/>
    </source>
</evidence>
<gene>
    <name evidence="2" type="ORF">Forpi1262_v010717</name>
</gene>
<name>A0A8J5PQL9_FUSOX</name>
<comment type="caution">
    <text evidence="2">The sequence shown here is derived from an EMBL/GenBank/DDBJ whole genome shotgun (WGS) entry which is preliminary data.</text>
</comment>
<organism evidence="2 3">
    <name type="scientific">Fusarium oxysporum f. sp. raphani</name>
    <dbReference type="NCBI Taxonomy" id="96318"/>
    <lineage>
        <taxon>Eukaryota</taxon>
        <taxon>Fungi</taxon>
        <taxon>Dikarya</taxon>
        <taxon>Ascomycota</taxon>
        <taxon>Pezizomycotina</taxon>
        <taxon>Sordariomycetes</taxon>
        <taxon>Hypocreomycetidae</taxon>
        <taxon>Hypocreales</taxon>
        <taxon>Nectriaceae</taxon>
        <taxon>Fusarium</taxon>
        <taxon>Fusarium oxysporum species complex</taxon>
    </lineage>
</organism>
<sequence length="73" mass="7657">MAKVMSALEVRGRGGRGGYSGRGNFNSGGGGRGGFNSGGAHNYGFHHGDLPRTLAVIDRSAAPKPQHKNWHRA</sequence>
<reference evidence="2" key="1">
    <citation type="submission" date="2021-04" db="EMBL/GenBank/DDBJ databases">
        <title>First draft genome resource for Brassicaceae pathogens Fusarium oxysporum f. sp. raphani and Fusarium oxysporum f. sp. rapae.</title>
        <authorList>
            <person name="Asai S."/>
        </authorList>
    </citation>
    <scope>NUCLEOTIDE SEQUENCE</scope>
    <source>
        <strain evidence="2">Tf1262</strain>
    </source>
</reference>
<evidence type="ECO:0000256" key="1">
    <source>
        <dbReference type="SAM" id="MobiDB-lite"/>
    </source>
</evidence>
<dbReference type="Proteomes" id="UP000693942">
    <property type="component" value="Unassembled WGS sequence"/>
</dbReference>